<dbReference type="AlphaFoldDB" id="A0A8C3WEA6"/>
<dbReference type="GO" id="GO:0042157">
    <property type="term" value="P:lipoprotein metabolic process"/>
    <property type="evidence" value="ECO:0007669"/>
    <property type="project" value="InterPro"/>
</dbReference>
<evidence type="ECO:0000313" key="3">
    <source>
        <dbReference type="Ensembl" id="ENSCWAP00000011720.1"/>
    </source>
</evidence>
<comment type="similarity">
    <text evidence="1">Belongs to the apolipoprotein L family.</text>
</comment>
<evidence type="ECO:0008006" key="5">
    <source>
        <dbReference type="Google" id="ProtNLM"/>
    </source>
</evidence>
<dbReference type="PANTHER" id="PTHR14096:SF7">
    <property type="entry name" value="APOLIPOPROTEIN L6"/>
    <property type="match status" value="1"/>
</dbReference>
<dbReference type="Ensembl" id="ENSCWAT00000012752.1">
    <property type="protein sequence ID" value="ENSCWAP00000011720.1"/>
    <property type="gene ID" value="ENSCWAG00000009157.1"/>
</dbReference>
<reference evidence="3" key="2">
    <citation type="submission" date="2025-09" db="UniProtKB">
        <authorList>
            <consortium name="Ensembl"/>
        </authorList>
    </citation>
    <scope>IDENTIFICATION</scope>
</reference>
<evidence type="ECO:0000256" key="2">
    <source>
        <dbReference type="SAM" id="MobiDB-lite"/>
    </source>
</evidence>
<dbReference type="GO" id="GO:0005576">
    <property type="term" value="C:extracellular region"/>
    <property type="evidence" value="ECO:0007669"/>
    <property type="project" value="InterPro"/>
</dbReference>
<dbReference type="GeneTree" id="ENSGT01030000234599"/>
<feature type="compositionally biased region" description="Polar residues" evidence="2">
    <location>
        <begin position="1"/>
        <end position="10"/>
    </location>
</feature>
<reference evidence="3" key="1">
    <citation type="submission" date="2025-08" db="UniProtKB">
        <authorList>
            <consortium name="Ensembl"/>
        </authorList>
    </citation>
    <scope>IDENTIFICATION</scope>
</reference>
<dbReference type="GO" id="GO:0008289">
    <property type="term" value="F:lipid binding"/>
    <property type="evidence" value="ECO:0007669"/>
    <property type="project" value="InterPro"/>
</dbReference>
<accession>A0A8C3WEA6</accession>
<evidence type="ECO:0000313" key="4">
    <source>
        <dbReference type="Proteomes" id="UP000694540"/>
    </source>
</evidence>
<dbReference type="Pfam" id="PF05461">
    <property type="entry name" value="ApoL"/>
    <property type="match status" value="1"/>
</dbReference>
<sequence>SDTPARSQGTAGKLNSRDKDNTPLCEDVKQPERDLSVEERIFLEEFPIVKYELEADIGRLRALADLIDTTHKTFIKISVVTNSIAVLSGAVHILGSALAPATTGGSLVLSVTGRVLGTGKEATSILASILERFYSQEAQAQVGSLMPTCGQKLWKAGAVYVTAAEKVVQNCASTIQMSICAFQMARAHPRLATAAKRLLTTGQVSAHSSRQVQRALEGAARLMNASARLLGTVMAGFYLSADLASLLKDWKRLKEGPKTELAEELRVQAQALERKWEEFTQSFESLQQVRLWFPCWWEVRDPVWVEFVWMCLEDVGRPVALELQTLSRTSWG</sequence>
<name>A0A8C3WEA6_9CETA</name>
<evidence type="ECO:0000256" key="1">
    <source>
        <dbReference type="ARBA" id="ARBA00010090"/>
    </source>
</evidence>
<dbReference type="Proteomes" id="UP000694540">
    <property type="component" value="Unplaced"/>
</dbReference>
<protein>
    <recommendedName>
        <fullName evidence="5">Apolipoprotein L6</fullName>
    </recommendedName>
</protein>
<organism evidence="3 4">
    <name type="scientific">Catagonus wagneri</name>
    <name type="common">Chacoan peccary</name>
    <dbReference type="NCBI Taxonomy" id="51154"/>
    <lineage>
        <taxon>Eukaryota</taxon>
        <taxon>Metazoa</taxon>
        <taxon>Chordata</taxon>
        <taxon>Craniata</taxon>
        <taxon>Vertebrata</taxon>
        <taxon>Euteleostomi</taxon>
        <taxon>Mammalia</taxon>
        <taxon>Eutheria</taxon>
        <taxon>Laurasiatheria</taxon>
        <taxon>Artiodactyla</taxon>
        <taxon>Suina</taxon>
        <taxon>Tayassuidae</taxon>
        <taxon>Catagonus</taxon>
    </lineage>
</organism>
<dbReference type="InterPro" id="IPR008405">
    <property type="entry name" value="ApoL"/>
</dbReference>
<dbReference type="GO" id="GO:0016020">
    <property type="term" value="C:membrane"/>
    <property type="evidence" value="ECO:0007669"/>
    <property type="project" value="TreeGrafter"/>
</dbReference>
<feature type="region of interest" description="Disordered" evidence="2">
    <location>
        <begin position="1"/>
        <end position="31"/>
    </location>
</feature>
<proteinExistence type="inferred from homology"/>
<feature type="compositionally biased region" description="Basic and acidic residues" evidence="2">
    <location>
        <begin position="15"/>
        <end position="31"/>
    </location>
</feature>
<dbReference type="GO" id="GO:0006869">
    <property type="term" value="P:lipid transport"/>
    <property type="evidence" value="ECO:0007669"/>
    <property type="project" value="InterPro"/>
</dbReference>
<dbReference type="PANTHER" id="PTHR14096">
    <property type="entry name" value="APOLIPOPROTEIN L"/>
    <property type="match status" value="1"/>
</dbReference>
<keyword evidence="4" id="KW-1185">Reference proteome</keyword>